<evidence type="ECO:0000313" key="2">
    <source>
        <dbReference type="EMBL" id="SKC83660.1"/>
    </source>
</evidence>
<proteinExistence type="predicted"/>
<evidence type="ECO:0000313" key="3">
    <source>
        <dbReference type="Proteomes" id="UP000190961"/>
    </source>
</evidence>
<dbReference type="SUPFAM" id="SSF55729">
    <property type="entry name" value="Acyl-CoA N-acyltransferases (Nat)"/>
    <property type="match status" value="1"/>
</dbReference>
<name>A0A1T5M616_9BACT</name>
<dbReference type="STRING" id="688867.SAMN05660236_4511"/>
<sequence>MISKASLQHAEVLSELGAETFYKSHKDSAPAHEIATYMKKVYSLDAIKKELANPVNIYHIIQHENIVAGFSKIELTMKHPAIKPEHVSKMDQIYLLDSFHGLKLGAELMSYNIDYSKSRGQNGMWLVVWIGNITAISFYKKFGFRIVAKDEFNLTETHVSPCHIMLLEYNYNKTS</sequence>
<dbReference type="AlphaFoldDB" id="A0A1T5M616"/>
<dbReference type="Proteomes" id="UP000190961">
    <property type="component" value="Unassembled WGS sequence"/>
</dbReference>
<feature type="domain" description="N-acetyltransferase" evidence="1">
    <location>
        <begin position="1"/>
        <end position="171"/>
    </location>
</feature>
<dbReference type="EMBL" id="FUZU01000003">
    <property type="protein sequence ID" value="SKC83660.1"/>
    <property type="molecule type" value="Genomic_DNA"/>
</dbReference>
<keyword evidence="2" id="KW-0808">Transferase</keyword>
<protein>
    <submittedName>
        <fullName evidence="2">Acetyltransferase (GNAT) family protein</fullName>
    </submittedName>
</protein>
<dbReference type="InterPro" id="IPR000182">
    <property type="entry name" value="GNAT_dom"/>
</dbReference>
<accession>A0A1T5M616</accession>
<keyword evidence="3" id="KW-1185">Reference proteome</keyword>
<dbReference type="Pfam" id="PF00583">
    <property type="entry name" value="Acetyltransf_1"/>
    <property type="match status" value="1"/>
</dbReference>
<dbReference type="InterPro" id="IPR016181">
    <property type="entry name" value="Acyl_CoA_acyltransferase"/>
</dbReference>
<dbReference type="OrthoDB" id="7205533at2"/>
<dbReference type="RefSeq" id="WP_079689031.1">
    <property type="nucleotide sequence ID" value="NZ_FUZU01000003.1"/>
</dbReference>
<gene>
    <name evidence="2" type="ORF">SAMN05660236_4511</name>
</gene>
<dbReference type="PROSITE" id="PS51186">
    <property type="entry name" value="GNAT"/>
    <property type="match status" value="1"/>
</dbReference>
<organism evidence="2 3">
    <name type="scientific">Ohtaekwangia koreensis</name>
    <dbReference type="NCBI Taxonomy" id="688867"/>
    <lineage>
        <taxon>Bacteria</taxon>
        <taxon>Pseudomonadati</taxon>
        <taxon>Bacteroidota</taxon>
        <taxon>Cytophagia</taxon>
        <taxon>Cytophagales</taxon>
        <taxon>Fulvivirgaceae</taxon>
        <taxon>Ohtaekwangia</taxon>
    </lineage>
</organism>
<dbReference type="GO" id="GO:0016747">
    <property type="term" value="F:acyltransferase activity, transferring groups other than amino-acyl groups"/>
    <property type="evidence" value="ECO:0007669"/>
    <property type="project" value="InterPro"/>
</dbReference>
<dbReference type="Gene3D" id="3.40.630.30">
    <property type="match status" value="1"/>
</dbReference>
<reference evidence="2 3" key="1">
    <citation type="submission" date="2017-02" db="EMBL/GenBank/DDBJ databases">
        <authorList>
            <person name="Peterson S.W."/>
        </authorList>
    </citation>
    <scope>NUCLEOTIDE SEQUENCE [LARGE SCALE GENOMIC DNA]</scope>
    <source>
        <strain evidence="2 3">DSM 25262</strain>
    </source>
</reference>
<evidence type="ECO:0000259" key="1">
    <source>
        <dbReference type="PROSITE" id="PS51186"/>
    </source>
</evidence>